<proteinExistence type="predicted"/>
<evidence type="ECO:0000313" key="2">
    <source>
        <dbReference type="Proteomes" id="UP000004473"/>
    </source>
</evidence>
<accession>I2NRK8</accession>
<dbReference type="PATRIC" id="fig|1095748.3.peg.1440"/>
<sequence>MLSLKSFSLFVLFIWLIPDKAVVVKCLFLFDIYNHKNYKYSKYYVFQTTCVR</sequence>
<dbReference type="AlphaFoldDB" id="I2NRK8"/>
<comment type="caution">
    <text evidence="1">The sequence shown here is derived from an EMBL/GenBank/DDBJ whole genome shotgun (WGS) entry which is preliminary data.</text>
</comment>
<gene>
    <name evidence="1" type="ORF">HMPREF1051_0628</name>
</gene>
<evidence type="ECO:0000313" key="1">
    <source>
        <dbReference type="EMBL" id="EIG28469.1"/>
    </source>
</evidence>
<organism evidence="1 2">
    <name type="scientific">Neisseria sicca VK64</name>
    <dbReference type="NCBI Taxonomy" id="1095748"/>
    <lineage>
        <taxon>Bacteria</taxon>
        <taxon>Pseudomonadati</taxon>
        <taxon>Pseudomonadota</taxon>
        <taxon>Betaproteobacteria</taxon>
        <taxon>Neisseriales</taxon>
        <taxon>Neisseriaceae</taxon>
        <taxon>Neisseria</taxon>
    </lineage>
</organism>
<dbReference type="Proteomes" id="UP000004473">
    <property type="component" value="Unassembled WGS sequence"/>
</dbReference>
<reference evidence="1 2" key="1">
    <citation type="submission" date="2012-04" db="EMBL/GenBank/DDBJ databases">
        <authorList>
            <person name="Harkins D.M."/>
            <person name="Madupu R."/>
            <person name="Durkin A.S."/>
            <person name="Torralba M."/>
            <person name="Methe B."/>
            <person name="Sutton G.G."/>
            <person name="Nelson K.E."/>
        </authorList>
    </citation>
    <scope>NUCLEOTIDE SEQUENCE [LARGE SCALE GENOMIC DNA]</scope>
    <source>
        <strain evidence="1 2">VK64</strain>
    </source>
</reference>
<dbReference type="EMBL" id="AJMT01000108">
    <property type="protein sequence ID" value="EIG28469.1"/>
    <property type="molecule type" value="Genomic_DNA"/>
</dbReference>
<name>I2NRK8_NEISI</name>
<protein>
    <submittedName>
        <fullName evidence="1">Uncharacterized protein</fullName>
    </submittedName>
</protein>